<dbReference type="Gene3D" id="1.25.40.10">
    <property type="entry name" value="Tetratricopeptide repeat domain"/>
    <property type="match status" value="1"/>
</dbReference>
<dbReference type="PANTHER" id="PTHR47691:SF3">
    <property type="entry name" value="HTH-TYPE TRANSCRIPTIONAL REGULATOR RV0890C-RELATED"/>
    <property type="match status" value="1"/>
</dbReference>
<dbReference type="RefSeq" id="WP_326020688.1">
    <property type="nucleotide sequence ID" value="NZ_JAOZYC010000148.1"/>
</dbReference>
<reference evidence="1 2" key="1">
    <citation type="submission" date="2022-10" db="EMBL/GenBank/DDBJ databases">
        <authorList>
            <person name="Xie J."/>
            <person name="Shen N."/>
        </authorList>
    </citation>
    <scope>NUCLEOTIDE SEQUENCE [LARGE SCALE GENOMIC DNA]</scope>
    <source>
        <strain evidence="1 2">YIM65594</strain>
    </source>
</reference>
<keyword evidence="2" id="KW-1185">Reference proteome</keyword>
<sequence>MTEGQLKGRERELAALLTRLASWRLVSLVGPSGAGRTRLAGAAVEQVRVRGRREVVWESGSGFDASVLDGVAVRLRHRLGVRPGRYLLARPLLVLDDWEHLGDAGTDLLARLLEDVPGLTVLRISDRPSWLPGEAVHRLPPLTGGAAVGLLADAAGRWLLADPDTSTRAAALAHRLDGLPGALLDAGRRLSGPADLAAVERRPYSSRAVAAAERAYARSTRGERRLLRRLAVFEGDFDLDAAREVCASGALPAARIPVLMERVAPFALVPGDQGGEGDPGGRPRSRLTGPMREVCLRALEAAGERWSLALHHRRWCARLARRTAERWSRGRQREARTLVLRQLPDLQRAMDPRTGPLSPTAESGVALDTVVHLWFLWAACGRAREGRAALRRVLRLHQGPVPGRAWWLAGYLEVLCGDDEAAEAALLNGRPAAERDGDDRCLGLLGHARGVAALRQGRVHEAADAFRSAVELLGEAPGFGPGAAACRAGLALSLVRTDPEAAQELVRPRVGAVEAHDPCAEAWLAHAQAELLRWEGGPLEVAAEEADRALRSHLAHDDTEGAACTAELAADIAAARGRTTLAAELLRSADELRGVTLRAAAYCAPVRRRAEAALRPRARASRASRRAAAAVVGRRVS</sequence>
<organism evidence="1 2">
    <name type="scientific">Streptomyces endophyticus</name>
    <dbReference type="NCBI Taxonomy" id="714166"/>
    <lineage>
        <taxon>Bacteria</taxon>
        <taxon>Bacillati</taxon>
        <taxon>Actinomycetota</taxon>
        <taxon>Actinomycetes</taxon>
        <taxon>Kitasatosporales</taxon>
        <taxon>Streptomycetaceae</taxon>
        <taxon>Streptomyces</taxon>
    </lineage>
</organism>
<dbReference type="InterPro" id="IPR027417">
    <property type="entry name" value="P-loop_NTPase"/>
</dbReference>
<evidence type="ECO:0000313" key="2">
    <source>
        <dbReference type="Proteomes" id="UP001354931"/>
    </source>
</evidence>
<protein>
    <recommendedName>
        <fullName evidence="3">ATP-binding protein</fullName>
    </recommendedName>
</protein>
<proteinExistence type="predicted"/>
<accession>A0ABU6FF54</accession>
<name>A0ABU6FF54_9ACTN</name>
<dbReference type="Proteomes" id="UP001354931">
    <property type="component" value="Unassembled WGS sequence"/>
</dbReference>
<comment type="caution">
    <text evidence="1">The sequence shown here is derived from an EMBL/GenBank/DDBJ whole genome shotgun (WGS) entry which is preliminary data.</text>
</comment>
<evidence type="ECO:0000313" key="1">
    <source>
        <dbReference type="EMBL" id="MEB8341476.1"/>
    </source>
</evidence>
<dbReference type="PANTHER" id="PTHR47691">
    <property type="entry name" value="REGULATOR-RELATED"/>
    <property type="match status" value="1"/>
</dbReference>
<gene>
    <name evidence="1" type="ORF">OKJ99_28665</name>
</gene>
<dbReference type="EMBL" id="JAOZYC010000148">
    <property type="protein sequence ID" value="MEB8341476.1"/>
    <property type="molecule type" value="Genomic_DNA"/>
</dbReference>
<dbReference type="InterPro" id="IPR011990">
    <property type="entry name" value="TPR-like_helical_dom_sf"/>
</dbReference>
<evidence type="ECO:0008006" key="3">
    <source>
        <dbReference type="Google" id="ProtNLM"/>
    </source>
</evidence>
<dbReference type="SUPFAM" id="SSF52540">
    <property type="entry name" value="P-loop containing nucleoside triphosphate hydrolases"/>
    <property type="match status" value="1"/>
</dbReference>